<dbReference type="InterPro" id="IPR051163">
    <property type="entry name" value="Sodium:Solute_Symporter_SSF"/>
</dbReference>
<accession>A0A4Y2DER5</accession>
<keyword evidence="4" id="KW-1003">Cell membrane</keyword>
<comment type="caution">
    <text evidence="15">The sequence shown here is derived from an EMBL/GenBank/DDBJ whole genome shotgun (WGS) entry which is preliminary data.</text>
</comment>
<feature type="non-terminal residue" evidence="15">
    <location>
        <position position="184"/>
    </location>
</feature>
<evidence type="ECO:0000256" key="6">
    <source>
        <dbReference type="ARBA" id="ARBA00022989"/>
    </source>
</evidence>
<name>A0A4Y2DER5_ARAVE</name>
<evidence type="ECO:0000256" key="3">
    <source>
        <dbReference type="ARBA" id="ARBA00022448"/>
    </source>
</evidence>
<evidence type="ECO:0000256" key="9">
    <source>
        <dbReference type="ARBA" id="ARBA00023136"/>
    </source>
</evidence>
<evidence type="ECO:0000256" key="4">
    <source>
        <dbReference type="ARBA" id="ARBA00022475"/>
    </source>
</evidence>
<dbReference type="Proteomes" id="UP000499080">
    <property type="component" value="Unassembled WGS sequence"/>
</dbReference>
<evidence type="ECO:0000256" key="13">
    <source>
        <dbReference type="SAM" id="SignalP"/>
    </source>
</evidence>
<dbReference type="EMBL" id="BGPR01089235">
    <property type="protein sequence ID" value="GBM14501.1"/>
    <property type="molecule type" value="Genomic_DNA"/>
</dbReference>
<dbReference type="PANTHER" id="PTHR42985">
    <property type="entry name" value="SODIUM-COUPLED MONOCARBOXYLATE TRANSPORTER"/>
    <property type="match status" value="1"/>
</dbReference>
<keyword evidence="8" id="KW-0406">Ion transport</keyword>
<proteinExistence type="inferred from homology"/>
<feature type="transmembrane region" description="Helical" evidence="12">
    <location>
        <begin position="55"/>
        <end position="71"/>
    </location>
</feature>
<evidence type="ECO:0000313" key="16">
    <source>
        <dbReference type="Proteomes" id="UP000499080"/>
    </source>
</evidence>
<evidence type="ECO:0000256" key="5">
    <source>
        <dbReference type="ARBA" id="ARBA00022692"/>
    </source>
</evidence>
<dbReference type="AlphaFoldDB" id="A0A4Y2DER5"/>
<evidence type="ECO:0000256" key="2">
    <source>
        <dbReference type="ARBA" id="ARBA00006434"/>
    </source>
</evidence>
<comment type="subcellular location">
    <subcellularLocation>
        <location evidence="1">Cell membrane</location>
        <topology evidence="1">Multi-pass membrane protein</topology>
    </subcellularLocation>
</comment>
<protein>
    <submittedName>
        <fullName evidence="15">Sodium-coupled monocarboxylate transporter 2</fullName>
    </submittedName>
</protein>
<dbReference type="GO" id="GO:0006814">
    <property type="term" value="P:sodium ion transport"/>
    <property type="evidence" value="ECO:0007669"/>
    <property type="project" value="UniProtKB-KW"/>
</dbReference>
<dbReference type="OrthoDB" id="6435028at2759"/>
<dbReference type="EMBL" id="BGPR01089240">
    <property type="protein sequence ID" value="GBM14528.1"/>
    <property type="molecule type" value="Genomic_DNA"/>
</dbReference>
<dbReference type="InterPro" id="IPR001734">
    <property type="entry name" value="Na/solute_symporter"/>
</dbReference>
<dbReference type="Gene3D" id="1.20.1730.10">
    <property type="entry name" value="Sodium/glucose cotransporter"/>
    <property type="match status" value="1"/>
</dbReference>
<evidence type="ECO:0000313" key="15">
    <source>
        <dbReference type="EMBL" id="GBM14528.1"/>
    </source>
</evidence>
<dbReference type="PANTHER" id="PTHR42985:SF2">
    <property type="entry name" value="SODIUM-DEPENDENT MULTIVITAMIN TRANSPORTER"/>
    <property type="match status" value="1"/>
</dbReference>
<feature type="transmembrane region" description="Helical" evidence="12">
    <location>
        <begin position="141"/>
        <end position="167"/>
    </location>
</feature>
<feature type="transmembrane region" description="Helical" evidence="12">
    <location>
        <begin position="27"/>
        <end position="48"/>
    </location>
</feature>
<organism evidence="15 16">
    <name type="scientific">Araneus ventricosus</name>
    <name type="common">Orbweaver spider</name>
    <name type="synonym">Epeira ventricosa</name>
    <dbReference type="NCBI Taxonomy" id="182803"/>
    <lineage>
        <taxon>Eukaryota</taxon>
        <taxon>Metazoa</taxon>
        <taxon>Ecdysozoa</taxon>
        <taxon>Arthropoda</taxon>
        <taxon>Chelicerata</taxon>
        <taxon>Arachnida</taxon>
        <taxon>Araneae</taxon>
        <taxon>Araneomorphae</taxon>
        <taxon>Entelegynae</taxon>
        <taxon>Araneoidea</taxon>
        <taxon>Araneidae</taxon>
        <taxon>Araneus</taxon>
    </lineage>
</organism>
<keyword evidence="5 12" id="KW-0812">Transmembrane</keyword>
<evidence type="ECO:0000313" key="14">
    <source>
        <dbReference type="EMBL" id="GBM14501.1"/>
    </source>
</evidence>
<feature type="signal peptide" evidence="13">
    <location>
        <begin position="1"/>
        <end position="17"/>
    </location>
</feature>
<reference evidence="15 16" key="1">
    <citation type="journal article" date="2019" name="Sci. Rep.">
        <title>Orb-weaving spider Araneus ventricosus genome elucidates the spidroin gene catalogue.</title>
        <authorList>
            <person name="Kono N."/>
            <person name="Nakamura H."/>
            <person name="Ohtoshi R."/>
            <person name="Moran D.A.P."/>
            <person name="Shinohara A."/>
            <person name="Yoshida Y."/>
            <person name="Fujiwara M."/>
            <person name="Mori M."/>
            <person name="Tomita M."/>
            <person name="Arakawa K."/>
        </authorList>
    </citation>
    <scope>NUCLEOTIDE SEQUENCE [LARGE SCALE GENOMIC DNA]</scope>
</reference>
<dbReference type="InterPro" id="IPR038377">
    <property type="entry name" value="Na/Glc_symporter_sf"/>
</dbReference>
<evidence type="ECO:0000256" key="8">
    <source>
        <dbReference type="ARBA" id="ARBA00023065"/>
    </source>
</evidence>
<keyword evidence="10" id="KW-0739">Sodium transport</keyword>
<dbReference type="Pfam" id="PF00474">
    <property type="entry name" value="SSF"/>
    <property type="match status" value="1"/>
</dbReference>
<keyword evidence="9 12" id="KW-0472">Membrane</keyword>
<dbReference type="GO" id="GO:0015293">
    <property type="term" value="F:symporter activity"/>
    <property type="evidence" value="ECO:0007669"/>
    <property type="project" value="TreeGrafter"/>
</dbReference>
<gene>
    <name evidence="15" type="primary">SLC5A12_9</name>
    <name evidence="14" type="synonym">SLC5A12_7</name>
    <name evidence="15" type="ORF">AVEN_200890_1</name>
    <name evidence="14" type="ORF">AVEN_90034_1</name>
</gene>
<keyword evidence="3" id="KW-0813">Transport</keyword>
<keyword evidence="6 12" id="KW-1133">Transmembrane helix</keyword>
<keyword evidence="7" id="KW-0915">Sodium</keyword>
<feature type="chain" id="PRO_5036362074" evidence="13">
    <location>
        <begin position="18"/>
        <end position="184"/>
    </location>
</feature>
<evidence type="ECO:0000256" key="1">
    <source>
        <dbReference type="ARBA" id="ARBA00004651"/>
    </source>
</evidence>
<keyword evidence="13" id="KW-0732">Signal</keyword>
<evidence type="ECO:0000256" key="12">
    <source>
        <dbReference type="SAM" id="Phobius"/>
    </source>
</evidence>
<evidence type="ECO:0000256" key="11">
    <source>
        <dbReference type="RuleBase" id="RU362091"/>
    </source>
</evidence>
<comment type="similarity">
    <text evidence="2 11">Belongs to the sodium:solute symporter (SSF) (TC 2.A.21) family.</text>
</comment>
<sequence length="184" mass="20541">MILYMSSVLYSAVLALAAVTDISTEIIITVCGLTCTFYCFLGGLKAVLWSDVFQGILMFMYIIIVYAFGITETGGVGEVIRRAEAGERIQFFDTTFDLTKRYTFWSVVTRGLSAGIGMYGTNQLEVQRTLSMSTCQKAQLALRWSVVPVVFLFLSCSLFGVILYSVFYMCDPVKAESELTKYDQ</sequence>
<dbReference type="PROSITE" id="PS50283">
    <property type="entry name" value="NA_SOLUT_SYMP_3"/>
    <property type="match status" value="1"/>
</dbReference>
<evidence type="ECO:0000256" key="7">
    <source>
        <dbReference type="ARBA" id="ARBA00023053"/>
    </source>
</evidence>
<keyword evidence="16" id="KW-1185">Reference proteome</keyword>
<dbReference type="GO" id="GO:0005886">
    <property type="term" value="C:plasma membrane"/>
    <property type="evidence" value="ECO:0007669"/>
    <property type="project" value="UniProtKB-SubCell"/>
</dbReference>
<evidence type="ECO:0000256" key="10">
    <source>
        <dbReference type="ARBA" id="ARBA00023201"/>
    </source>
</evidence>